<evidence type="ECO:0000313" key="9">
    <source>
        <dbReference type="Proteomes" id="UP000008068"/>
    </source>
</evidence>
<feature type="domain" description="C2H2-type" evidence="7">
    <location>
        <begin position="174"/>
        <end position="198"/>
    </location>
</feature>
<evidence type="ECO:0000256" key="1">
    <source>
        <dbReference type="ARBA" id="ARBA00022723"/>
    </source>
</evidence>
<sequence length="198" mass="22740">MTSTSKRNHDILPRRKDFGKKSSNLEQSIQKIKVRKSLLMAEICASLEVPKSKNEENQNHQKCPTKSSTSKSPLSDGLLLPPNGVYICDVCASDEKTPYQLCEHKAIYHCAQDQRVWRCFYCNTTFGRRGGLRRHVQMVHMQMMHKCPIETCKHPGYKCTKALSAHIRTHTRPFSCDRCDANFARKADLQSHLLNHLQ</sequence>
<keyword evidence="3 5" id="KW-0863">Zinc-finger</keyword>
<dbReference type="PANTHER" id="PTHR24379:SF127">
    <property type="entry name" value="BLOODY FINGERS-RELATED"/>
    <property type="match status" value="1"/>
</dbReference>
<feature type="domain" description="C2H2-type" evidence="7">
    <location>
        <begin position="117"/>
        <end position="140"/>
    </location>
</feature>
<protein>
    <recommendedName>
        <fullName evidence="7">C2H2-type domain-containing protein</fullName>
    </recommendedName>
</protein>
<evidence type="ECO:0000256" key="2">
    <source>
        <dbReference type="ARBA" id="ARBA00022737"/>
    </source>
</evidence>
<gene>
    <name evidence="8" type="ORF">CAEBREN_31534</name>
</gene>
<dbReference type="eggNOG" id="KOG1721">
    <property type="taxonomic scope" value="Eukaryota"/>
</dbReference>
<dbReference type="HOGENOM" id="CLU_119204_0_0_1"/>
<accession>G0PCC3</accession>
<dbReference type="Proteomes" id="UP000008068">
    <property type="component" value="Unassembled WGS sequence"/>
</dbReference>
<dbReference type="GO" id="GO:0000977">
    <property type="term" value="F:RNA polymerase II transcription regulatory region sequence-specific DNA binding"/>
    <property type="evidence" value="ECO:0007669"/>
    <property type="project" value="TreeGrafter"/>
</dbReference>
<dbReference type="PANTHER" id="PTHR24379">
    <property type="entry name" value="KRAB AND ZINC FINGER DOMAIN-CONTAINING"/>
    <property type="match status" value="1"/>
</dbReference>
<dbReference type="EMBL" id="GL380239">
    <property type="protein sequence ID" value="EGT51075.1"/>
    <property type="molecule type" value="Genomic_DNA"/>
</dbReference>
<dbReference type="SMART" id="SM00355">
    <property type="entry name" value="ZnF_C2H2"/>
    <property type="match status" value="4"/>
</dbReference>
<organism evidence="9">
    <name type="scientific">Caenorhabditis brenneri</name>
    <name type="common">Nematode worm</name>
    <dbReference type="NCBI Taxonomy" id="135651"/>
    <lineage>
        <taxon>Eukaryota</taxon>
        <taxon>Metazoa</taxon>
        <taxon>Ecdysozoa</taxon>
        <taxon>Nematoda</taxon>
        <taxon>Chromadorea</taxon>
        <taxon>Rhabditida</taxon>
        <taxon>Rhabditina</taxon>
        <taxon>Rhabditomorpha</taxon>
        <taxon>Rhabditoidea</taxon>
        <taxon>Rhabditidae</taxon>
        <taxon>Peloderinae</taxon>
        <taxon>Caenorhabditis</taxon>
    </lineage>
</organism>
<dbReference type="Gene3D" id="3.30.160.60">
    <property type="entry name" value="Classic Zinc Finger"/>
    <property type="match status" value="2"/>
</dbReference>
<dbReference type="GO" id="GO:0008270">
    <property type="term" value="F:zinc ion binding"/>
    <property type="evidence" value="ECO:0007669"/>
    <property type="project" value="UniProtKB-KW"/>
</dbReference>
<evidence type="ECO:0000313" key="8">
    <source>
        <dbReference type="EMBL" id="EGT51075.1"/>
    </source>
</evidence>
<dbReference type="GO" id="GO:0000981">
    <property type="term" value="F:DNA-binding transcription factor activity, RNA polymerase II-specific"/>
    <property type="evidence" value="ECO:0007669"/>
    <property type="project" value="TreeGrafter"/>
</dbReference>
<name>G0PCC3_CAEBE</name>
<proteinExistence type="predicted"/>
<reference evidence="9" key="1">
    <citation type="submission" date="2011-07" db="EMBL/GenBank/DDBJ databases">
        <authorList>
            <consortium name="Caenorhabditis brenneri Sequencing and Analysis Consortium"/>
            <person name="Wilson R.K."/>
        </authorList>
    </citation>
    <scope>NUCLEOTIDE SEQUENCE [LARGE SCALE GENOMIC DNA]</scope>
    <source>
        <strain evidence="9">PB2801</strain>
    </source>
</reference>
<feature type="region of interest" description="Disordered" evidence="6">
    <location>
        <begin position="52"/>
        <end position="75"/>
    </location>
</feature>
<dbReference type="Pfam" id="PF00096">
    <property type="entry name" value="zf-C2H2"/>
    <property type="match status" value="2"/>
</dbReference>
<keyword evidence="9" id="KW-1185">Reference proteome</keyword>
<dbReference type="AlphaFoldDB" id="G0PCC3"/>
<dbReference type="GO" id="GO:0005634">
    <property type="term" value="C:nucleus"/>
    <property type="evidence" value="ECO:0007669"/>
    <property type="project" value="TreeGrafter"/>
</dbReference>
<feature type="compositionally biased region" description="Low complexity" evidence="6">
    <location>
        <begin position="64"/>
        <end position="73"/>
    </location>
</feature>
<evidence type="ECO:0000256" key="6">
    <source>
        <dbReference type="SAM" id="MobiDB-lite"/>
    </source>
</evidence>
<keyword evidence="4" id="KW-0862">Zinc</keyword>
<feature type="region of interest" description="Disordered" evidence="6">
    <location>
        <begin position="1"/>
        <end position="24"/>
    </location>
</feature>
<evidence type="ECO:0000256" key="4">
    <source>
        <dbReference type="ARBA" id="ARBA00022833"/>
    </source>
</evidence>
<dbReference type="PROSITE" id="PS00028">
    <property type="entry name" value="ZINC_FINGER_C2H2_1"/>
    <property type="match status" value="2"/>
</dbReference>
<feature type="compositionally biased region" description="Basic and acidic residues" evidence="6">
    <location>
        <begin position="7"/>
        <end position="20"/>
    </location>
</feature>
<dbReference type="InParanoid" id="G0PCC3"/>
<dbReference type="PROSITE" id="PS50157">
    <property type="entry name" value="ZINC_FINGER_C2H2_2"/>
    <property type="match status" value="2"/>
</dbReference>
<dbReference type="InterPro" id="IPR013087">
    <property type="entry name" value="Znf_C2H2_type"/>
</dbReference>
<keyword evidence="2" id="KW-0677">Repeat</keyword>
<dbReference type="STRING" id="135651.G0PCC3"/>
<dbReference type="InterPro" id="IPR036236">
    <property type="entry name" value="Znf_C2H2_sf"/>
</dbReference>
<dbReference type="SUPFAM" id="SSF57667">
    <property type="entry name" value="beta-beta-alpha zinc fingers"/>
    <property type="match status" value="2"/>
</dbReference>
<keyword evidence="1" id="KW-0479">Metal-binding</keyword>
<evidence type="ECO:0000256" key="5">
    <source>
        <dbReference type="PROSITE-ProRule" id="PRU00042"/>
    </source>
</evidence>
<dbReference type="FunCoup" id="G0PCC3">
    <property type="interactions" value="255"/>
</dbReference>
<dbReference type="OrthoDB" id="8114442at2759"/>
<evidence type="ECO:0000256" key="3">
    <source>
        <dbReference type="ARBA" id="ARBA00022771"/>
    </source>
</evidence>
<evidence type="ECO:0000259" key="7">
    <source>
        <dbReference type="PROSITE" id="PS50157"/>
    </source>
</evidence>